<dbReference type="RefSeq" id="WP_340293795.1">
    <property type="nucleotide sequence ID" value="NZ_JBBEOI010000123.1"/>
</dbReference>
<dbReference type="InterPro" id="IPR036866">
    <property type="entry name" value="RibonucZ/Hydroxyglut_hydro"/>
</dbReference>
<dbReference type="PANTHER" id="PTHR46233:SF4">
    <property type="entry name" value="METALLO-BETA-LACTAMASE DOMAIN-CONTAINING PROTEIN"/>
    <property type="match status" value="1"/>
</dbReference>
<dbReference type="CDD" id="cd06262">
    <property type="entry name" value="metallo-hydrolase-like_MBL-fold"/>
    <property type="match status" value="1"/>
</dbReference>
<dbReference type="Proteomes" id="UP001595685">
    <property type="component" value="Unassembled WGS sequence"/>
</dbReference>
<comment type="caution">
    <text evidence="2">The sequence shown here is derived from an EMBL/GenBank/DDBJ whole genome shotgun (WGS) entry which is preliminary data.</text>
</comment>
<keyword evidence="3" id="KW-1185">Reference proteome</keyword>
<dbReference type="Pfam" id="PF00753">
    <property type="entry name" value="Lactamase_B"/>
    <property type="match status" value="1"/>
</dbReference>
<evidence type="ECO:0000259" key="1">
    <source>
        <dbReference type="SMART" id="SM00849"/>
    </source>
</evidence>
<dbReference type="InterPro" id="IPR001279">
    <property type="entry name" value="Metallo-B-lactamas"/>
</dbReference>
<proteinExistence type="predicted"/>
<dbReference type="SMART" id="SM00849">
    <property type="entry name" value="Lactamase_B"/>
    <property type="match status" value="1"/>
</dbReference>
<evidence type="ECO:0000313" key="3">
    <source>
        <dbReference type="Proteomes" id="UP001595685"/>
    </source>
</evidence>
<name>A0ABV7WI04_9MICO</name>
<reference evidence="3" key="1">
    <citation type="journal article" date="2019" name="Int. J. Syst. Evol. Microbiol.">
        <title>The Global Catalogue of Microorganisms (GCM) 10K type strain sequencing project: providing services to taxonomists for standard genome sequencing and annotation.</title>
        <authorList>
            <consortium name="The Broad Institute Genomics Platform"/>
            <consortium name="The Broad Institute Genome Sequencing Center for Infectious Disease"/>
            <person name="Wu L."/>
            <person name="Ma J."/>
        </authorList>
    </citation>
    <scope>NUCLEOTIDE SEQUENCE [LARGE SCALE GENOMIC DNA]</scope>
    <source>
        <strain evidence="3">NCAIM B.02333</strain>
    </source>
</reference>
<dbReference type="EMBL" id="JBHRWW010000007">
    <property type="protein sequence ID" value="MFC3689057.1"/>
    <property type="molecule type" value="Genomic_DNA"/>
</dbReference>
<feature type="domain" description="Metallo-beta-lactamase" evidence="1">
    <location>
        <begin position="26"/>
        <end position="190"/>
    </location>
</feature>
<protein>
    <submittedName>
        <fullName evidence="2">MBL fold metallo-hydrolase</fullName>
    </submittedName>
</protein>
<dbReference type="InterPro" id="IPR051453">
    <property type="entry name" value="MBL_Glyoxalase_II"/>
</dbReference>
<evidence type="ECO:0000313" key="2">
    <source>
        <dbReference type="EMBL" id="MFC3689057.1"/>
    </source>
</evidence>
<dbReference type="Gene3D" id="3.60.15.10">
    <property type="entry name" value="Ribonuclease Z/Hydroxyacylglutathione hydrolase-like"/>
    <property type="match status" value="1"/>
</dbReference>
<dbReference type="SUPFAM" id="SSF56281">
    <property type="entry name" value="Metallo-hydrolase/oxidoreductase"/>
    <property type="match status" value="1"/>
</dbReference>
<gene>
    <name evidence="2" type="ORF">ACFOLH_11960</name>
</gene>
<sequence>MAGALRVDSTVTSGTFSLDGQTYDVDNNVWVLGDDDECLVVDPAHDLDAVAALAGARRVLAVVLTHAHDDHCREAPAAGARFRAPVLLHPADAPVWRLTHGDLRWDADLADGDVLDVAGEQVHVLHTPGHSPGSVCLHVPALGTVLTGDTLFQGGPGATGRSYSDRPTIEASVRSRLFVLPDGTVVRTGHGASTTVGEEAEALGR</sequence>
<dbReference type="PANTHER" id="PTHR46233">
    <property type="entry name" value="HYDROXYACYLGLUTATHIONE HYDROLASE GLOC"/>
    <property type="match status" value="1"/>
</dbReference>
<organism evidence="2 3">
    <name type="scientific">Aquipuribacter hungaricus</name>
    <dbReference type="NCBI Taxonomy" id="545624"/>
    <lineage>
        <taxon>Bacteria</taxon>
        <taxon>Bacillati</taxon>
        <taxon>Actinomycetota</taxon>
        <taxon>Actinomycetes</taxon>
        <taxon>Micrococcales</taxon>
        <taxon>Intrasporangiaceae</taxon>
        <taxon>Aquipuribacter</taxon>
    </lineage>
</organism>
<accession>A0ABV7WI04</accession>